<evidence type="ECO:0000259" key="3">
    <source>
        <dbReference type="Pfam" id="PF18142"/>
    </source>
</evidence>
<proteinExistence type="predicted"/>
<gene>
    <name evidence="4" type="ORF">G6O67_003383</name>
</gene>
<evidence type="ECO:0000313" key="5">
    <source>
        <dbReference type="Proteomes" id="UP000557566"/>
    </source>
</evidence>
<sequence length="290" mass="31250">MAQLLQSFLERVTSPHDREEQGRPPLMATTGPPEHPWSGDGGRGTASPQRRPQPKRALTIMRTDADALVPPNDKLLVFRSLTGIDTVPALTSSGHAGKRVAENVGIYTRVVRAEKMAARSYRIFNTAINVCLGVQFIVGAALTALGAADGSRATITAFGAINTIIAGILTYLKGSGLPDRFKSINQEFKTVREYVEQREREFCLAGCPLDPFDQVQAVDDMYRAAAQQWSGGGNKMPAANAPQPPPRVVTSALSSLAHRLTKSTDPAPTHAHAPCERQHVPESTEKHSPG</sequence>
<dbReference type="EMBL" id="JAAVMX010000003">
    <property type="protein sequence ID" value="KAF4511602.1"/>
    <property type="molecule type" value="Genomic_DNA"/>
</dbReference>
<feature type="compositionally biased region" description="Basic and acidic residues" evidence="1">
    <location>
        <begin position="273"/>
        <end position="290"/>
    </location>
</feature>
<dbReference type="Proteomes" id="UP000557566">
    <property type="component" value="Unassembled WGS sequence"/>
</dbReference>
<dbReference type="NCBIfam" id="NF033635">
    <property type="entry name" value="SLATT_fungal"/>
    <property type="match status" value="1"/>
</dbReference>
<dbReference type="InterPro" id="IPR041622">
    <property type="entry name" value="SLATT_fungi"/>
</dbReference>
<evidence type="ECO:0000256" key="2">
    <source>
        <dbReference type="SAM" id="Phobius"/>
    </source>
</evidence>
<comment type="caution">
    <text evidence="4">The sequence shown here is derived from an EMBL/GenBank/DDBJ whole genome shotgun (WGS) entry which is preliminary data.</text>
</comment>
<reference evidence="4 5" key="1">
    <citation type="journal article" date="2020" name="Genome Biol. Evol.">
        <title>A new high-quality draft genome assembly of the Chinese cordyceps Ophiocordyceps sinensis.</title>
        <authorList>
            <person name="Shu R."/>
            <person name="Zhang J."/>
            <person name="Meng Q."/>
            <person name="Zhang H."/>
            <person name="Zhou G."/>
            <person name="Li M."/>
            <person name="Wu P."/>
            <person name="Zhao Y."/>
            <person name="Chen C."/>
            <person name="Qin Q."/>
        </authorList>
    </citation>
    <scope>NUCLEOTIDE SEQUENCE [LARGE SCALE GENOMIC DNA]</scope>
    <source>
        <strain evidence="4 5">IOZ07</strain>
    </source>
</reference>
<feature type="region of interest" description="Disordered" evidence="1">
    <location>
        <begin position="257"/>
        <end position="290"/>
    </location>
</feature>
<dbReference type="PANTHER" id="PTHR38793:SF3">
    <property type="entry name" value="SMODS AND SLOG-ASSOCIATING 2TM EFFECTOR DOMAIN-CONTAINING PROTEIN"/>
    <property type="match status" value="1"/>
</dbReference>
<dbReference type="PANTHER" id="PTHR38793">
    <property type="entry name" value="SLATT_FUNGAL DOMAIN-CONTAINING PROTEIN-RELATED"/>
    <property type="match status" value="1"/>
</dbReference>
<keyword evidence="2" id="KW-0812">Transmembrane</keyword>
<dbReference type="OrthoDB" id="4472872at2759"/>
<dbReference type="Pfam" id="PF18142">
    <property type="entry name" value="SLATT_fungal"/>
    <property type="match status" value="1"/>
</dbReference>
<name>A0A8H4PW75_9HYPO</name>
<feature type="transmembrane region" description="Helical" evidence="2">
    <location>
        <begin position="153"/>
        <end position="172"/>
    </location>
</feature>
<accession>A0A8H4PW75</accession>
<keyword evidence="5" id="KW-1185">Reference proteome</keyword>
<organism evidence="4 5">
    <name type="scientific">Ophiocordyceps sinensis</name>
    <dbReference type="NCBI Taxonomy" id="72228"/>
    <lineage>
        <taxon>Eukaryota</taxon>
        <taxon>Fungi</taxon>
        <taxon>Dikarya</taxon>
        <taxon>Ascomycota</taxon>
        <taxon>Pezizomycotina</taxon>
        <taxon>Sordariomycetes</taxon>
        <taxon>Hypocreomycetidae</taxon>
        <taxon>Hypocreales</taxon>
        <taxon>Ophiocordycipitaceae</taxon>
        <taxon>Ophiocordyceps</taxon>
    </lineage>
</organism>
<keyword evidence="2" id="KW-1133">Transmembrane helix</keyword>
<keyword evidence="2" id="KW-0472">Membrane</keyword>
<protein>
    <recommendedName>
        <fullName evidence="3">SMODS and SLOG-associating 2TM effector domain-containing protein</fullName>
    </recommendedName>
</protein>
<feature type="transmembrane region" description="Helical" evidence="2">
    <location>
        <begin position="123"/>
        <end position="147"/>
    </location>
</feature>
<evidence type="ECO:0000313" key="4">
    <source>
        <dbReference type="EMBL" id="KAF4511602.1"/>
    </source>
</evidence>
<feature type="region of interest" description="Disordered" evidence="1">
    <location>
        <begin position="1"/>
        <end position="54"/>
    </location>
</feature>
<evidence type="ECO:0000256" key="1">
    <source>
        <dbReference type="SAM" id="MobiDB-lite"/>
    </source>
</evidence>
<feature type="compositionally biased region" description="Basic and acidic residues" evidence="1">
    <location>
        <begin position="13"/>
        <end position="22"/>
    </location>
</feature>
<feature type="domain" description="SMODS and SLOG-associating 2TM effector" evidence="3">
    <location>
        <begin position="109"/>
        <end position="226"/>
    </location>
</feature>
<dbReference type="AlphaFoldDB" id="A0A8H4PW75"/>